<evidence type="ECO:0000256" key="4">
    <source>
        <dbReference type="ARBA" id="ARBA00011738"/>
    </source>
</evidence>
<evidence type="ECO:0000256" key="8">
    <source>
        <dbReference type="ARBA" id="ARBA00022968"/>
    </source>
</evidence>
<keyword evidence="10 24" id="KW-0333">Golgi apparatus</keyword>
<keyword evidence="13" id="KW-1015">Disulfide bond</keyword>
<comment type="catalytic activity">
    <reaction evidence="22">
        <text>beta-D-Gal-(1-&gt;4)-beta-D-GlcNAc-(1-&gt;3)-beta-D-Gal-(1-&gt;4)-D-Glc + GDP-beta-L-fucose = beta-D-Gal-(1-&gt;4)-[alpha-L-Fuc-(1-&gt;3)]-beta-D-GlcNAc-(1-&gt;3)-beta-D-Gal-(1-&gt;4)-D-Glc + GDP + H(+)</text>
        <dbReference type="Rhea" id="RHEA:77187"/>
        <dbReference type="ChEBI" id="CHEBI:15378"/>
        <dbReference type="ChEBI" id="CHEBI:57273"/>
        <dbReference type="ChEBI" id="CHEBI:58189"/>
        <dbReference type="ChEBI" id="CHEBI:60239"/>
        <dbReference type="ChEBI" id="CHEBI:61352"/>
    </reaction>
    <physiologicalReaction direction="left-to-right" evidence="22">
        <dbReference type="Rhea" id="RHEA:77188"/>
    </physiologicalReaction>
</comment>
<evidence type="ECO:0000256" key="2">
    <source>
        <dbReference type="ARBA" id="ARBA00004934"/>
    </source>
</evidence>
<dbReference type="EMBL" id="JADWDJ010000006">
    <property type="protein sequence ID" value="KAG5279224.1"/>
    <property type="molecule type" value="Genomic_DNA"/>
</dbReference>
<organism evidence="27 28">
    <name type="scientific">Alosa alosa</name>
    <name type="common">allis shad</name>
    <dbReference type="NCBI Taxonomy" id="278164"/>
    <lineage>
        <taxon>Eukaryota</taxon>
        <taxon>Metazoa</taxon>
        <taxon>Chordata</taxon>
        <taxon>Craniata</taxon>
        <taxon>Vertebrata</taxon>
        <taxon>Euteleostomi</taxon>
        <taxon>Actinopterygii</taxon>
        <taxon>Neopterygii</taxon>
        <taxon>Teleostei</taxon>
        <taxon>Clupei</taxon>
        <taxon>Clupeiformes</taxon>
        <taxon>Clupeoidei</taxon>
        <taxon>Clupeidae</taxon>
        <taxon>Alosa</taxon>
    </lineage>
</organism>
<evidence type="ECO:0000256" key="5">
    <source>
        <dbReference type="ARBA" id="ARBA00022676"/>
    </source>
</evidence>
<comment type="catalytic activity">
    <reaction evidence="18">
        <text>alpha-N-glycoloylneuraminosyl-(2-&gt;3)-beta-D-galactosyl-(1-&gt;4)-N-acetyl-beta-D-glucosaminyl-(1-&gt;3)-beta-D-galactosyl-(1-&gt;4)-N-acetyl-beta-D-glucosaminyl-(1-&gt;3)-beta-D-galactosyl-(1-&gt;4)-beta-D-glucosyl-(1&lt;-&gt;1')-ceramide + GDP-beta-L-fucose = alpha-N-glycoloylneuraminosyl-(2-&gt;3)-beta-D-galactosyl-(1-&gt;4)-N-acetyl-beta-D-glucosaminyl-(1-&gt;3)-beta-D-galactosyl-(1-&gt;4)-[alpha-L-fucosyl-(1-&gt;3)]-N-acetyl-beta-D-glucosaminyl-(1-&gt;3)-beta-D-galactosyl-(1-&gt;4)-beta-D-glucosyl-(1&lt;-&gt;1')-ceramide + GDP + H(+)</text>
        <dbReference type="Rhea" id="RHEA:48388"/>
        <dbReference type="ChEBI" id="CHEBI:15378"/>
        <dbReference type="ChEBI" id="CHEBI:57273"/>
        <dbReference type="ChEBI" id="CHEBI:58189"/>
        <dbReference type="ChEBI" id="CHEBI:90383"/>
        <dbReference type="ChEBI" id="CHEBI:90384"/>
    </reaction>
    <physiologicalReaction direction="left-to-right" evidence="18">
        <dbReference type="Rhea" id="RHEA:48389"/>
    </physiologicalReaction>
</comment>
<comment type="pathway">
    <text evidence="2">Glycolipid biosynthesis.</text>
</comment>
<dbReference type="InterPro" id="IPR031481">
    <property type="entry name" value="Glyco_tran_10_N"/>
</dbReference>
<sequence>MAATGTHQKVLISLLIFLFTFVVFYMYKRNNTLAPQTPQVVHIAKENNTNENYTILLIWFWPFKKKFDLNSCASKYQINGCHLTDDRNLYSKADGVLIHHRDIYDNLSNLPNLPRPFFQKWIWMLFESPQNSKKIQGLDNLFNVTMNYRRDADITVREQLQCNTKETEEPIPVKNKKTKTVCWIVSNWNENHARVKYYNILKEHIEVETFGRHFNRVLSNEGYTQTIENCKFYLSFENTLKSSDHTAIDYMTEKLYSPLRLGTVPVVLGPPRDSYERFIPRDAFIHVDDFSSPKELADYLLGINETEYHQFFNWRKHFTMTGVNFAEEHACRACQYIRERKSFQVFTNLNKWYWG</sequence>
<comment type="pathway">
    <text evidence="1">Protein modification; protein glycosylation.</text>
</comment>
<dbReference type="InterPro" id="IPR055270">
    <property type="entry name" value="Glyco_tran_10_C"/>
</dbReference>
<keyword evidence="9 24" id="KW-1133">Transmembrane helix</keyword>
<comment type="subcellular location">
    <subcellularLocation>
        <location evidence="24">Golgi apparatus</location>
        <location evidence="24">Golgi stack membrane</location>
        <topology evidence="24">Single-pass type II membrane protein</topology>
    </subcellularLocation>
    <subcellularLocation>
        <location evidence="21">Golgi apparatus</location>
        <location evidence="21">trans-Golgi network membrane</location>
        <topology evidence="21">Single-pass type II membrane protein</topology>
    </subcellularLocation>
</comment>
<evidence type="ECO:0000256" key="16">
    <source>
        <dbReference type="ARBA" id="ARBA00036053"/>
    </source>
</evidence>
<evidence type="ECO:0000256" key="18">
    <source>
        <dbReference type="ARBA" id="ARBA00036295"/>
    </source>
</evidence>
<evidence type="ECO:0000256" key="7">
    <source>
        <dbReference type="ARBA" id="ARBA00022692"/>
    </source>
</evidence>
<comment type="catalytic activity">
    <reaction evidence="16">
        <text>alpha-D-galactosyl-(1-&gt;3)-beta-D-galactosyl-(1-&gt;4)-N-acetyl-beta-D-glucosaminyl-(1-&gt;3)-beta-D-galactosyl-(1-&gt;4)-beta-D-glucosyl-(1&lt;-&gt;1')-ceramide + GDP-beta-L-fucose = a neolactoside IV(3)-alpha-Gal,III(3)-alpha-Fuc-nLc4Cer + GDP + H(+)</text>
        <dbReference type="Rhea" id="RHEA:48380"/>
        <dbReference type="ChEBI" id="CHEBI:15378"/>
        <dbReference type="ChEBI" id="CHEBI:57273"/>
        <dbReference type="ChEBI" id="CHEBI:58189"/>
        <dbReference type="ChEBI" id="CHEBI:90380"/>
        <dbReference type="ChEBI" id="CHEBI:90381"/>
    </reaction>
    <physiologicalReaction direction="left-to-right" evidence="16">
        <dbReference type="Rhea" id="RHEA:48381"/>
    </physiologicalReaction>
</comment>
<evidence type="ECO:0000256" key="21">
    <source>
        <dbReference type="ARBA" id="ARBA00037848"/>
    </source>
</evidence>
<evidence type="ECO:0000256" key="14">
    <source>
        <dbReference type="ARBA" id="ARBA00023180"/>
    </source>
</evidence>
<evidence type="ECO:0000256" key="20">
    <source>
        <dbReference type="ARBA" id="ARBA00036757"/>
    </source>
</evidence>
<evidence type="ECO:0000259" key="26">
    <source>
        <dbReference type="Pfam" id="PF17039"/>
    </source>
</evidence>
<evidence type="ECO:0000256" key="13">
    <source>
        <dbReference type="ARBA" id="ARBA00023157"/>
    </source>
</evidence>
<keyword evidence="5 24" id="KW-0328">Glycosyltransferase</keyword>
<accession>A0AAV6GWK2</accession>
<dbReference type="PANTHER" id="PTHR11929">
    <property type="entry name" value="ALPHA- 1,3 -FUCOSYLTRANSFERASE"/>
    <property type="match status" value="1"/>
</dbReference>
<feature type="domain" description="Fucosyltransferase C-terminal" evidence="25">
    <location>
        <begin position="175"/>
        <end position="352"/>
    </location>
</feature>
<keyword evidence="7 24" id="KW-0812">Transmembrane</keyword>
<evidence type="ECO:0000256" key="3">
    <source>
        <dbReference type="ARBA" id="ARBA00008919"/>
    </source>
</evidence>
<keyword evidence="6 24" id="KW-0808">Transferase</keyword>
<dbReference type="EC" id="2.4.1.-" evidence="24"/>
<evidence type="ECO:0000256" key="23">
    <source>
        <dbReference type="ARBA" id="ARBA00043838"/>
    </source>
</evidence>
<evidence type="ECO:0000256" key="9">
    <source>
        <dbReference type="ARBA" id="ARBA00022989"/>
    </source>
</evidence>
<dbReference type="GO" id="GO:0032580">
    <property type="term" value="C:Golgi cisterna membrane"/>
    <property type="evidence" value="ECO:0007669"/>
    <property type="project" value="UniProtKB-SubCell"/>
</dbReference>
<evidence type="ECO:0000259" key="25">
    <source>
        <dbReference type="Pfam" id="PF00852"/>
    </source>
</evidence>
<comment type="subunit">
    <text evidence="4">Homodimer.</text>
</comment>
<reference evidence="27" key="1">
    <citation type="submission" date="2020-10" db="EMBL/GenBank/DDBJ databases">
        <title>Chromosome-scale genome assembly of the Allis shad, Alosa alosa.</title>
        <authorList>
            <person name="Margot Z."/>
            <person name="Christophe K."/>
            <person name="Cabau C."/>
            <person name="Louis A."/>
            <person name="Berthelot C."/>
            <person name="Parey E."/>
            <person name="Roest Crollius H."/>
            <person name="Montfort J."/>
            <person name="Robinson-Rechavi M."/>
            <person name="Bucao C."/>
            <person name="Bouchez O."/>
            <person name="Gislard M."/>
            <person name="Lluch J."/>
            <person name="Milhes M."/>
            <person name="Lampietro C."/>
            <person name="Lopez Roques C."/>
            <person name="Donnadieu C."/>
            <person name="Braasch I."/>
            <person name="Desvignes T."/>
            <person name="Postlethwait J."/>
            <person name="Bobe J."/>
            <person name="Guiguen Y."/>
        </authorList>
    </citation>
    <scope>NUCLEOTIDE SEQUENCE</scope>
    <source>
        <strain evidence="27">M-15738</strain>
        <tissue evidence="27">Blood</tissue>
    </source>
</reference>
<evidence type="ECO:0000256" key="12">
    <source>
        <dbReference type="ARBA" id="ARBA00023136"/>
    </source>
</evidence>
<dbReference type="AlphaFoldDB" id="A0AAV6GWK2"/>
<evidence type="ECO:0000256" key="24">
    <source>
        <dbReference type="RuleBase" id="RU003832"/>
    </source>
</evidence>
<proteinExistence type="inferred from homology"/>
<evidence type="ECO:0000313" key="28">
    <source>
        <dbReference type="Proteomes" id="UP000823561"/>
    </source>
</evidence>
<dbReference type="Gene3D" id="3.40.50.11660">
    <property type="entry name" value="Glycosyl transferase family 10, C-terminal domain"/>
    <property type="match status" value="1"/>
</dbReference>
<evidence type="ECO:0000313" key="27">
    <source>
        <dbReference type="EMBL" id="KAG5279224.1"/>
    </source>
</evidence>
<evidence type="ECO:0000256" key="1">
    <source>
        <dbReference type="ARBA" id="ARBA00004922"/>
    </source>
</evidence>
<keyword evidence="8" id="KW-0735">Signal-anchor</keyword>
<dbReference type="SUPFAM" id="SSF53756">
    <property type="entry name" value="UDP-Glycosyltransferase/glycogen phosphorylase"/>
    <property type="match status" value="1"/>
</dbReference>
<evidence type="ECO:0000256" key="17">
    <source>
        <dbReference type="ARBA" id="ARBA00036234"/>
    </source>
</evidence>
<protein>
    <recommendedName>
        <fullName evidence="24">Fucosyltransferase</fullName>
        <ecNumber evidence="24">2.4.1.-</ecNumber>
    </recommendedName>
</protein>
<keyword evidence="28" id="KW-1185">Reference proteome</keyword>
<comment type="similarity">
    <text evidence="3 24">Belongs to the glycosyltransferase 10 family.</text>
</comment>
<dbReference type="InterPro" id="IPR001503">
    <property type="entry name" value="Glyco_trans_10"/>
</dbReference>
<dbReference type="Pfam" id="PF00852">
    <property type="entry name" value="Glyco_transf_10"/>
    <property type="match status" value="1"/>
</dbReference>
<name>A0AAV6GWK2_9TELE</name>
<comment type="catalytic activity">
    <reaction evidence="20">
        <text>a neolactoside nLc4Cer + GDP-beta-L-fucose = a neolactoside III(3)-alpha-Fuc-nLc4Cer + GDP + H(+)</text>
        <dbReference type="Rhea" id="RHEA:48376"/>
        <dbReference type="ChEBI" id="CHEBI:15378"/>
        <dbReference type="ChEBI" id="CHEBI:57273"/>
        <dbReference type="ChEBI" id="CHEBI:58189"/>
        <dbReference type="ChEBI" id="CHEBI:90376"/>
        <dbReference type="ChEBI" id="CHEBI:90379"/>
    </reaction>
    <physiologicalReaction direction="left-to-right" evidence="20">
        <dbReference type="Rhea" id="RHEA:48377"/>
    </physiologicalReaction>
</comment>
<dbReference type="GO" id="GO:0006629">
    <property type="term" value="P:lipid metabolic process"/>
    <property type="evidence" value="ECO:0007669"/>
    <property type="project" value="UniProtKB-KW"/>
</dbReference>
<feature type="transmembrane region" description="Helical" evidence="24">
    <location>
        <begin position="10"/>
        <end position="27"/>
    </location>
</feature>
<keyword evidence="14" id="KW-0325">Glycoprotein</keyword>
<dbReference type="Pfam" id="PF17039">
    <property type="entry name" value="Glyco_tran_10_N"/>
    <property type="match status" value="1"/>
</dbReference>
<evidence type="ECO:0000256" key="6">
    <source>
        <dbReference type="ARBA" id="ARBA00022679"/>
    </source>
</evidence>
<dbReference type="PANTHER" id="PTHR11929:SF10">
    <property type="entry name" value="4-GALACTOSYL-N-ACETYLGLUCOSAMINIDE 3-ALPHA-L-FUCOSYLTRANSFERASE 9"/>
    <property type="match status" value="1"/>
</dbReference>
<dbReference type="FunFam" id="3.40.50.11660:FF:000001">
    <property type="entry name" value="alpha-(1,3)-fucosyltransferase 9"/>
    <property type="match status" value="1"/>
</dbReference>
<gene>
    <name evidence="27" type="ORF">AALO_G00075440</name>
</gene>
<dbReference type="Proteomes" id="UP000823561">
    <property type="component" value="Chromosome 6"/>
</dbReference>
<dbReference type="GO" id="GO:0017083">
    <property type="term" value="F:4-galactosyl-N-acetylglucosaminide 3-alpha-L-fucosyltransferase activity"/>
    <property type="evidence" value="ECO:0007669"/>
    <property type="project" value="UniProtKB-EC"/>
</dbReference>
<feature type="domain" description="Fucosyltransferase N-terminal" evidence="26">
    <location>
        <begin position="53"/>
        <end position="156"/>
    </location>
</feature>
<keyword evidence="12 24" id="KW-0472">Membrane</keyword>
<dbReference type="InterPro" id="IPR038577">
    <property type="entry name" value="GT10-like_C_sf"/>
</dbReference>
<comment type="catalytic activity">
    <reaction evidence="19">
        <text>an N-acetyl-alpha-neuraminyl-(2-&gt;3)-beta-D-galactosyl-(1-&gt;4)-N-acetyl-beta-D-glucosaminyl derivative + GDP-beta-L-fucose = an alpha-Neu5Ac-(2-&gt;3)-beta-D-Gal-(1-&gt;4)-[alpha-L-Fuc-(1-&gt;3)]-beta-D-GlcNAc derivative + GDP + H(+)</text>
        <dbReference type="Rhea" id="RHEA:56076"/>
        <dbReference type="ChEBI" id="CHEBI:15378"/>
        <dbReference type="ChEBI" id="CHEBI:57273"/>
        <dbReference type="ChEBI" id="CHEBI:58189"/>
        <dbReference type="ChEBI" id="CHEBI:136545"/>
        <dbReference type="ChEBI" id="CHEBI:139509"/>
    </reaction>
    <physiologicalReaction direction="left-to-right" evidence="19">
        <dbReference type="Rhea" id="RHEA:56077"/>
    </physiologicalReaction>
</comment>
<evidence type="ECO:0000256" key="22">
    <source>
        <dbReference type="ARBA" id="ARBA00043828"/>
    </source>
</evidence>
<evidence type="ECO:0000256" key="10">
    <source>
        <dbReference type="ARBA" id="ARBA00023034"/>
    </source>
</evidence>
<comment type="caution">
    <text evidence="27">The sequence shown here is derived from an EMBL/GenBank/DDBJ whole genome shotgun (WGS) entry which is preliminary data.</text>
</comment>
<keyword evidence="11" id="KW-0443">Lipid metabolism</keyword>
<evidence type="ECO:0000256" key="19">
    <source>
        <dbReference type="ARBA" id="ARBA00036481"/>
    </source>
</evidence>
<evidence type="ECO:0000256" key="15">
    <source>
        <dbReference type="ARBA" id="ARBA00029329"/>
    </source>
</evidence>
<comment type="catalytic activity">
    <reaction evidence="15">
        <text>a beta-D-galactosyl-(1-&gt;4)-N-acetyl-beta-D-glucosaminyl derivative + GDP-beta-L-fucose = a beta-D-galactosyl-(1-&gt;4)-[alpha-L-fucosyl-(1-&gt;3)]-N-acetyl-beta-D-glucosaminyl derivative + GDP + H(+)</text>
        <dbReference type="Rhea" id="RHEA:14257"/>
        <dbReference type="ChEBI" id="CHEBI:15378"/>
        <dbReference type="ChEBI" id="CHEBI:57273"/>
        <dbReference type="ChEBI" id="CHEBI:58189"/>
        <dbReference type="ChEBI" id="CHEBI:133507"/>
        <dbReference type="ChEBI" id="CHEBI:137941"/>
        <dbReference type="EC" id="2.4.1.152"/>
    </reaction>
    <physiologicalReaction direction="left-to-right" evidence="15">
        <dbReference type="Rhea" id="RHEA:14258"/>
    </physiologicalReaction>
</comment>
<comment type="catalytic activity">
    <reaction evidence="23">
        <text>an alpha-L-Fuc-(1-&gt;2)-beta-D-Gal-(1-&gt;4)-beta-D-GlcNAc derivative + GDP-beta-L-fucose = an alpha-L-Fuc-(1-&gt;2)-beta-D-Gal-(1-&gt;4)-[alpha-L-Fuc-(1-&gt;3)]-beta-D-GlcNAc derivative + GDP + H(+)</text>
        <dbReference type="Rhea" id="RHEA:77191"/>
        <dbReference type="ChEBI" id="CHEBI:15378"/>
        <dbReference type="ChEBI" id="CHEBI:57273"/>
        <dbReference type="ChEBI" id="CHEBI:58189"/>
        <dbReference type="ChEBI" id="CHEBI:133510"/>
        <dbReference type="ChEBI" id="CHEBI:195560"/>
    </reaction>
    <physiologicalReaction direction="left-to-right" evidence="23">
        <dbReference type="Rhea" id="RHEA:77192"/>
    </physiologicalReaction>
</comment>
<evidence type="ECO:0000256" key="11">
    <source>
        <dbReference type="ARBA" id="ARBA00023098"/>
    </source>
</evidence>
<comment type="catalytic activity">
    <reaction evidence="17">
        <text>an alpha-Neu5Ac-(2-&gt;3)-beta-D-Gal-(1-&gt;4)-beta-D-GlcNAc-(1-&gt;3)-beta-D-Gal-(1-&gt;4)-beta-D-GlcNAc derivative + GDP-beta-L-fucose = an alpha-Neu5Ac-(2-&gt;3)-beta-D-Gal-(1-&gt;4)-beta-D-GlcNAc-(1-&gt;3)-beta-D-Gal-(1-&gt;4)-[alpha-L-Fuc-(1-&gt;3)]-beta-D-GlcNAc derivative + GDP + H(+)</text>
        <dbReference type="Rhea" id="RHEA:68044"/>
        <dbReference type="ChEBI" id="CHEBI:15378"/>
        <dbReference type="ChEBI" id="CHEBI:57273"/>
        <dbReference type="ChEBI" id="CHEBI:58189"/>
        <dbReference type="ChEBI" id="CHEBI:145343"/>
        <dbReference type="ChEBI" id="CHEBI:176900"/>
    </reaction>
    <physiologicalReaction direction="left-to-right" evidence="17">
        <dbReference type="Rhea" id="RHEA:68045"/>
    </physiologicalReaction>
</comment>